<keyword evidence="5" id="KW-1185">Reference proteome</keyword>
<evidence type="ECO:0000256" key="3">
    <source>
        <dbReference type="SAM" id="MobiDB-lite"/>
    </source>
</evidence>
<comment type="caution">
    <text evidence="4">The sequence shown here is derived from an EMBL/GenBank/DDBJ whole genome shotgun (WGS) entry which is preliminary data.</text>
</comment>
<evidence type="ECO:0000256" key="2">
    <source>
        <dbReference type="ARBA" id="ARBA00022737"/>
    </source>
</evidence>
<gene>
    <name evidence="4" type="ORF">HINF_LOCUS900</name>
</gene>
<name>A0ABP1GFT4_9EUKA</name>
<reference evidence="4 5" key="1">
    <citation type="submission" date="2024-07" db="EMBL/GenBank/DDBJ databases">
        <authorList>
            <person name="Akdeniz Z."/>
        </authorList>
    </citation>
    <scope>NUCLEOTIDE SEQUENCE [LARGE SCALE GENOMIC DNA]</scope>
</reference>
<feature type="region of interest" description="Disordered" evidence="3">
    <location>
        <begin position="1"/>
        <end position="26"/>
    </location>
</feature>
<feature type="compositionally biased region" description="Polar residues" evidence="3">
    <location>
        <begin position="1"/>
        <end position="24"/>
    </location>
</feature>
<keyword evidence="2" id="KW-0677">Repeat</keyword>
<dbReference type="InterPro" id="IPR001611">
    <property type="entry name" value="Leu-rich_rpt"/>
</dbReference>
<sequence>MKSSSNLPSLEQKNSNVTNQSQAPDTIDNLSEYDKKMIEKFQSEIKDGTLTIKRNPDLKSLDFIRSLNLNKLALEYCGNIIPKLESLTIKKLELTECGIQNVKGFKLENLEVLKQYYFDNYLELNMLAQEIVQFKKLKELTLHNCVTDFSTLSQIIGLTKLNLWSCEIRSTEALRKLVNIEELYLNGNKDIDITALQYLTDLTKLQLESCNLVNLDALRPLKKLEELNIFDNQIVYLQPLVELKQLSQLDASSNKIIDIESIRLHPNFDSFDLSFQNQPIEEELEVANIMKDINNQISSLNQMNKKSSRIKEINTVFRQKITQQLQQSNNSHVQFVAQAVIIFQKTNVFDCCQ</sequence>
<evidence type="ECO:0000313" key="5">
    <source>
        <dbReference type="Proteomes" id="UP001642409"/>
    </source>
</evidence>
<dbReference type="SUPFAM" id="SSF52058">
    <property type="entry name" value="L domain-like"/>
    <property type="match status" value="1"/>
</dbReference>
<proteinExistence type="predicted"/>
<dbReference type="EMBL" id="CAXDID020000002">
    <property type="protein sequence ID" value="CAL5970960.1"/>
    <property type="molecule type" value="Genomic_DNA"/>
</dbReference>
<dbReference type="InterPro" id="IPR032675">
    <property type="entry name" value="LRR_dom_sf"/>
</dbReference>
<dbReference type="PROSITE" id="PS51450">
    <property type="entry name" value="LRR"/>
    <property type="match status" value="2"/>
</dbReference>
<organism evidence="4 5">
    <name type="scientific">Hexamita inflata</name>
    <dbReference type="NCBI Taxonomy" id="28002"/>
    <lineage>
        <taxon>Eukaryota</taxon>
        <taxon>Metamonada</taxon>
        <taxon>Diplomonadida</taxon>
        <taxon>Hexamitidae</taxon>
        <taxon>Hexamitinae</taxon>
        <taxon>Hexamita</taxon>
    </lineage>
</organism>
<dbReference type="PANTHER" id="PTHR46652:SF3">
    <property type="entry name" value="LEUCINE-RICH REPEAT-CONTAINING PROTEIN 9"/>
    <property type="match status" value="1"/>
</dbReference>
<dbReference type="InterPro" id="IPR050836">
    <property type="entry name" value="SDS22/Internalin_LRR"/>
</dbReference>
<protein>
    <submittedName>
        <fullName evidence="4">Leucine-rich_repeat domain-containing protein</fullName>
    </submittedName>
</protein>
<dbReference type="Gene3D" id="3.80.10.10">
    <property type="entry name" value="Ribonuclease Inhibitor"/>
    <property type="match status" value="1"/>
</dbReference>
<keyword evidence="1" id="KW-0433">Leucine-rich repeat</keyword>
<evidence type="ECO:0000256" key="1">
    <source>
        <dbReference type="ARBA" id="ARBA00022614"/>
    </source>
</evidence>
<evidence type="ECO:0000313" key="4">
    <source>
        <dbReference type="EMBL" id="CAL5970960.1"/>
    </source>
</evidence>
<dbReference type="PANTHER" id="PTHR46652">
    <property type="entry name" value="LEUCINE-RICH REPEAT AND IQ DOMAIN-CONTAINING PROTEIN 1-RELATED"/>
    <property type="match status" value="1"/>
</dbReference>
<dbReference type="Proteomes" id="UP001642409">
    <property type="component" value="Unassembled WGS sequence"/>
</dbReference>
<accession>A0ABP1GFT4</accession>